<name>A0AC34FKB4_9BILA</name>
<proteinExistence type="predicted"/>
<reference evidence="2" key="1">
    <citation type="submission" date="2022-11" db="UniProtKB">
        <authorList>
            <consortium name="WormBaseParasite"/>
        </authorList>
    </citation>
    <scope>IDENTIFICATION</scope>
</reference>
<dbReference type="Proteomes" id="UP000887579">
    <property type="component" value="Unplaced"/>
</dbReference>
<organism evidence="1 2">
    <name type="scientific">Panagrolaimus sp. ES5</name>
    <dbReference type="NCBI Taxonomy" id="591445"/>
    <lineage>
        <taxon>Eukaryota</taxon>
        <taxon>Metazoa</taxon>
        <taxon>Ecdysozoa</taxon>
        <taxon>Nematoda</taxon>
        <taxon>Chromadorea</taxon>
        <taxon>Rhabditida</taxon>
        <taxon>Tylenchina</taxon>
        <taxon>Panagrolaimomorpha</taxon>
        <taxon>Panagrolaimoidea</taxon>
        <taxon>Panagrolaimidae</taxon>
        <taxon>Panagrolaimus</taxon>
    </lineage>
</organism>
<evidence type="ECO:0000313" key="1">
    <source>
        <dbReference type="Proteomes" id="UP000887579"/>
    </source>
</evidence>
<sequence>MYPTLSHNDITTTSFDISNRPLRHSQIYNTDENISLHEYILPPFECKRLRRPTTISIESENPKSTDISNPNPKTPFVTIKKSQKELIRPSWFNRIILQQPTLQITKIVQLKVAADRKLEFQKFSYYQLKKFKGAQESDHVSIFNPKSGYFR</sequence>
<protein>
    <submittedName>
        <fullName evidence="2">Uncharacterized protein</fullName>
    </submittedName>
</protein>
<accession>A0AC34FKB4</accession>
<evidence type="ECO:0000313" key="2">
    <source>
        <dbReference type="WBParaSite" id="ES5_v2.g17567.t1"/>
    </source>
</evidence>
<dbReference type="WBParaSite" id="ES5_v2.g17567.t1">
    <property type="protein sequence ID" value="ES5_v2.g17567.t1"/>
    <property type="gene ID" value="ES5_v2.g17567"/>
</dbReference>